<reference evidence="1" key="1">
    <citation type="submission" date="2020-08" db="EMBL/GenBank/DDBJ databases">
        <title>Multicomponent nature underlies the extraordinary mechanical properties of spider dragline silk.</title>
        <authorList>
            <person name="Kono N."/>
            <person name="Nakamura H."/>
            <person name="Mori M."/>
            <person name="Yoshida Y."/>
            <person name="Ohtoshi R."/>
            <person name="Malay A.D."/>
            <person name="Moran D.A.P."/>
            <person name="Tomita M."/>
            <person name="Numata K."/>
            <person name="Arakawa K."/>
        </authorList>
    </citation>
    <scope>NUCLEOTIDE SEQUENCE</scope>
</reference>
<name>A0A8X6U222_NEPPI</name>
<gene>
    <name evidence="1" type="ORF">NPIL_613381</name>
</gene>
<proteinExistence type="predicted"/>
<evidence type="ECO:0000313" key="2">
    <source>
        <dbReference type="Proteomes" id="UP000887013"/>
    </source>
</evidence>
<evidence type="ECO:0000313" key="1">
    <source>
        <dbReference type="EMBL" id="GFT67218.1"/>
    </source>
</evidence>
<dbReference type="AlphaFoldDB" id="A0A8X6U222"/>
<organism evidence="1 2">
    <name type="scientific">Nephila pilipes</name>
    <name type="common">Giant wood spider</name>
    <name type="synonym">Nephila maculata</name>
    <dbReference type="NCBI Taxonomy" id="299642"/>
    <lineage>
        <taxon>Eukaryota</taxon>
        <taxon>Metazoa</taxon>
        <taxon>Ecdysozoa</taxon>
        <taxon>Arthropoda</taxon>
        <taxon>Chelicerata</taxon>
        <taxon>Arachnida</taxon>
        <taxon>Araneae</taxon>
        <taxon>Araneomorphae</taxon>
        <taxon>Entelegynae</taxon>
        <taxon>Araneoidea</taxon>
        <taxon>Nephilidae</taxon>
        <taxon>Nephila</taxon>
    </lineage>
</organism>
<dbReference type="OrthoDB" id="6425861at2759"/>
<dbReference type="Proteomes" id="UP000887013">
    <property type="component" value="Unassembled WGS sequence"/>
</dbReference>
<dbReference type="EMBL" id="BMAW01069082">
    <property type="protein sequence ID" value="GFT67218.1"/>
    <property type="molecule type" value="Genomic_DNA"/>
</dbReference>
<comment type="caution">
    <text evidence="1">The sequence shown here is derived from an EMBL/GenBank/DDBJ whole genome shotgun (WGS) entry which is preliminary data.</text>
</comment>
<keyword evidence="2" id="KW-1185">Reference proteome</keyword>
<protein>
    <submittedName>
        <fullName evidence="1">Uncharacterized protein</fullName>
    </submittedName>
</protein>
<accession>A0A8X6U222</accession>
<sequence length="129" mass="15534">MWRKLLRYNYRTREPIQQTQRNLDSYAPKVKTGNWYVNYGYSEKDYDFQNVHLLDRDVTKSTHETISSDNPNLPKARRYINAIPMKKLITDEFRYQYCRGCGAPGVEMFPDWEPKSPPWLKNRRYNAFA</sequence>